<feature type="region of interest" description="Disordered" evidence="1">
    <location>
        <begin position="244"/>
        <end position="294"/>
    </location>
</feature>
<keyword evidence="3" id="KW-1185">Reference proteome</keyword>
<dbReference type="AlphaFoldDB" id="A0A2I0I0F5"/>
<evidence type="ECO:0000256" key="1">
    <source>
        <dbReference type="SAM" id="MobiDB-lite"/>
    </source>
</evidence>
<proteinExistence type="predicted"/>
<protein>
    <submittedName>
        <fullName evidence="2">Uncharacterized protein</fullName>
    </submittedName>
</protein>
<evidence type="ECO:0000313" key="3">
    <source>
        <dbReference type="Proteomes" id="UP000233551"/>
    </source>
</evidence>
<dbReference type="EMBL" id="PGOL01004632">
    <property type="protein sequence ID" value="PKI36956.1"/>
    <property type="molecule type" value="Genomic_DNA"/>
</dbReference>
<gene>
    <name evidence="2" type="ORF">CRG98_042657</name>
</gene>
<name>A0A2I0I0F5_PUNGR</name>
<comment type="caution">
    <text evidence="2">The sequence shown here is derived from an EMBL/GenBank/DDBJ whole genome shotgun (WGS) entry which is preliminary data.</text>
</comment>
<feature type="compositionally biased region" description="Polar residues" evidence="1">
    <location>
        <begin position="154"/>
        <end position="170"/>
    </location>
</feature>
<feature type="compositionally biased region" description="Basic and acidic residues" evidence="1">
    <location>
        <begin position="171"/>
        <end position="181"/>
    </location>
</feature>
<sequence length="294" mass="32919">MAMGERTRLNNPLAGMEVGSKGSQAAMARDSLSLEVRTGEHSQDLKRMDSGKQFIWSIIIPLKDRGKELEQLLLQTIKSNRKIEVDTRYWGYTAYNRKYKLLDRFRVKKESGTSNSTEIIEQQITGTGVHIHSQDDGVQHGSSIDQSDSESAERANSTISPEESSGSGNPKTDENNSVERHDEHLNAEETQKLSLACTIMWILNNHIGVRLCSYLDTRIWGSVDFGNRRRKIAKFPPIPTVLTPVRPRSTTAKHRRCPEPSPASIPALTTASKGENRGPQRGRRCSRRSRPPAS</sequence>
<feature type="compositionally biased region" description="Basic residues" evidence="1">
    <location>
        <begin position="280"/>
        <end position="294"/>
    </location>
</feature>
<feature type="region of interest" description="Disordered" evidence="1">
    <location>
        <begin position="131"/>
        <end position="181"/>
    </location>
</feature>
<reference evidence="2 3" key="1">
    <citation type="submission" date="2017-11" db="EMBL/GenBank/DDBJ databases">
        <title>De-novo sequencing of pomegranate (Punica granatum L.) genome.</title>
        <authorList>
            <person name="Akparov Z."/>
            <person name="Amiraslanov A."/>
            <person name="Hajiyeva S."/>
            <person name="Abbasov M."/>
            <person name="Kaur K."/>
            <person name="Hamwieh A."/>
            <person name="Solovyev V."/>
            <person name="Salamov A."/>
            <person name="Braich B."/>
            <person name="Kosarev P."/>
            <person name="Mahmoud A."/>
            <person name="Hajiyev E."/>
            <person name="Babayeva S."/>
            <person name="Izzatullayeva V."/>
            <person name="Mammadov A."/>
            <person name="Mammadov A."/>
            <person name="Sharifova S."/>
            <person name="Ojaghi J."/>
            <person name="Eynullazada K."/>
            <person name="Bayramov B."/>
            <person name="Abdulazimova A."/>
            <person name="Shahmuradov I."/>
        </authorList>
    </citation>
    <scope>NUCLEOTIDE SEQUENCE [LARGE SCALE GENOMIC DNA]</scope>
    <source>
        <strain evidence="3">cv. AG2017</strain>
        <tissue evidence="2">Leaf</tissue>
    </source>
</reference>
<accession>A0A2I0I0F5</accession>
<organism evidence="2 3">
    <name type="scientific">Punica granatum</name>
    <name type="common">Pomegranate</name>
    <dbReference type="NCBI Taxonomy" id="22663"/>
    <lineage>
        <taxon>Eukaryota</taxon>
        <taxon>Viridiplantae</taxon>
        <taxon>Streptophyta</taxon>
        <taxon>Embryophyta</taxon>
        <taxon>Tracheophyta</taxon>
        <taxon>Spermatophyta</taxon>
        <taxon>Magnoliopsida</taxon>
        <taxon>eudicotyledons</taxon>
        <taxon>Gunneridae</taxon>
        <taxon>Pentapetalae</taxon>
        <taxon>rosids</taxon>
        <taxon>malvids</taxon>
        <taxon>Myrtales</taxon>
        <taxon>Lythraceae</taxon>
        <taxon>Punica</taxon>
    </lineage>
</organism>
<evidence type="ECO:0000313" key="2">
    <source>
        <dbReference type="EMBL" id="PKI36956.1"/>
    </source>
</evidence>
<dbReference type="Proteomes" id="UP000233551">
    <property type="component" value="Unassembled WGS sequence"/>
</dbReference>